<evidence type="ECO:0000256" key="1">
    <source>
        <dbReference type="SAM" id="MobiDB-lite"/>
    </source>
</evidence>
<name>A0A654D343_SPHMU</name>
<reference evidence="2 3" key="1">
    <citation type="submission" date="2019-10" db="EMBL/GenBank/DDBJ databases">
        <authorList>
            <person name="Karimi E."/>
        </authorList>
    </citation>
    <scope>NUCLEOTIDE SEQUENCE [LARGE SCALE GENOMIC DNA]</scope>
    <source>
        <strain evidence="2">Sphingobacterium sp. 8BC</strain>
    </source>
</reference>
<sequence>MAASEEDKVRFPSGMGQATSVKGGDKIMLADADTGETKVADFDQAKTYLSISSIEMKPVPAGALPAGPTGQTRTMEILEAGTWTFGGNSFVNPSGSIMKLWWDGTTWSLGSSVPLPNGQGLLPLWDSSKVGGYLKDAQVRDPDGITYVSLKDGNTSALSVEGDWLIQKVEVKDFLDYNLSKAVSAKAVIDLVGGTNLVQNGFFEDRTLHWVGNGEGETVGYSDDDGALELNLTSANGGAMLQMLNLPSGNYRMALSYKVNKTSDLAIGFDSGTKRVRLVKNADFQRLEIDFSISDISFILLQNQFNESFVLLLKYITVINLDGDDIISSSFKNKKDLKRLSDDVGNIQKSSLLVNSEFIASSNGWFAQNSKITGVIDDGRQTLLFQSLNNGNAAFYQQLSEEIPAGTYIVEVVAKTAFQSGNNVMTFSNVHTNTRVNMKGDTGWNIYYFTMETSSPWDTFIVTSDSGDQSYFFDSIKVWEKDSDLKSVVYSLNKTEGGVTNIGEVEAIADRRIAQQVPNIVDNHIGTSLNQYLVEHIGDFSFNQPNYIQANSNFDFLSLSSQMNGKFINIIEDINLGGKTVDFVALGVEGLNIVFNGGRIINGAIRPNNTLCVFNSIRAFNAVEILGKFRNEYAHPEWFGAKCDGVDGGVGDFSFDDSFAWNQALRFSNLVRGVGSRTSIVKKPVYVNSGNHILLDPDFTVRLGDASNCTMLKNKHVDYLNTGLVGGVTYPANFRRDRNITIEGGIWDGNGRKQNRASSVILGDQPDVINTPIFSDPDGVPYQGWAMKFADIDNFRMKNVILKDSRTYSLAAGGITHGRFNDITFVRGYKFENNDGLHIHGSCYDIEFDNIVGVGGDDLIAITTHESDYRSIRVGDVKKIRMTNLYNYGFLNENPETPTYITDGIPPDNVVYRPIRLTYTQHTIDDVYISNLQAPRSFFNSAVVCSYLPHNDVPNTGRIGRVTIADVSIQGAVIGVDIAADTTLDFLRLTNLTMITSEPLKGAIIAPDELWTGNQDDFKKSKVDTIMIDNVYVKRHASDQSVERALFYQEGTIENLIINNLVVADTGLAAKSHRCLIKGGNIRNLKISNSKIDVDKLFELSNPGIMSFSGSNNEFNYCENGIYIRPSSVGNIPARINCTDFIVNSNPASPKFGDKILKSDGEYMYTTSWNKL</sequence>
<dbReference type="InterPro" id="IPR011050">
    <property type="entry name" value="Pectin_lyase_fold/virulence"/>
</dbReference>
<evidence type="ECO:0000313" key="3">
    <source>
        <dbReference type="Proteomes" id="UP000432350"/>
    </source>
</evidence>
<dbReference type="Proteomes" id="UP000432350">
    <property type="component" value="Unassembled WGS sequence"/>
</dbReference>
<accession>A0A654D343</accession>
<proteinExistence type="predicted"/>
<dbReference type="Gene3D" id="2.160.20.10">
    <property type="entry name" value="Single-stranded right-handed beta-helix, Pectin lyase-like"/>
    <property type="match status" value="1"/>
</dbReference>
<dbReference type="Gene3D" id="2.60.120.260">
    <property type="entry name" value="Galactose-binding domain-like"/>
    <property type="match status" value="1"/>
</dbReference>
<feature type="compositionally biased region" description="Basic and acidic residues" evidence="1">
    <location>
        <begin position="1"/>
        <end position="10"/>
    </location>
</feature>
<gene>
    <name evidence="2" type="ORF">SPHINGO8BC_51448</name>
</gene>
<dbReference type="AlphaFoldDB" id="A0A654D343"/>
<organism evidence="2 3">
    <name type="scientific">Sphingobacterium multivorum</name>
    <dbReference type="NCBI Taxonomy" id="28454"/>
    <lineage>
        <taxon>Bacteria</taxon>
        <taxon>Pseudomonadati</taxon>
        <taxon>Bacteroidota</taxon>
        <taxon>Sphingobacteriia</taxon>
        <taxon>Sphingobacteriales</taxon>
        <taxon>Sphingobacteriaceae</taxon>
        <taxon>Sphingobacterium</taxon>
    </lineage>
</organism>
<dbReference type="InterPro" id="IPR012334">
    <property type="entry name" value="Pectin_lyas_fold"/>
</dbReference>
<dbReference type="RefSeq" id="WP_159332847.1">
    <property type="nucleotide sequence ID" value="NZ_LR733857.1"/>
</dbReference>
<feature type="region of interest" description="Disordered" evidence="1">
    <location>
        <begin position="1"/>
        <end position="20"/>
    </location>
</feature>
<protein>
    <submittedName>
        <fullName evidence="2">Uncharacterized protein</fullName>
    </submittedName>
</protein>
<dbReference type="SUPFAM" id="SSF51126">
    <property type="entry name" value="Pectin lyase-like"/>
    <property type="match status" value="1"/>
</dbReference>
<dbReference type="EMBL" id="CABWMV010000024">
    <property type="protein sequence ID" value="VXC99316.1"/>
    <property type="molecule type" value="Genomic_DNA"/>
</dbReference>
<evidence type="ECO:0000313" key="2">
    <source>
        <dbReference type="EMBL" id="VXC99316.1"/>
    </source>
</evidence>